<dbReference type="Proteomes" id="UP000199114">
    <property type="component" value="Unassembled WGS sequence"/>
</dbReference>
<dbReference type="OrthoDB" id="105697at2157"/>
<dbReference type="InterPro" id="IPR014729">
    <property type="entry name" value="Rossmann-like_a/b/a_fold"/>
</dbReference>
<dbReference type="Pfam" id="PF00582">
    <property type="entry name" value="Usp"/>
    <property type="match status" value="1"/>
</dbReference>
<dbReference type="InterPro" id="IPR006016">
    <property type="entry name" value="UspA"/>
</dbReference>
<proteinExistence type="predicted"/>
<evidence type="ECO:0000259" key="1">
    <source>
        <dbReference type="Pfam" id="PF00582"/>
    </source>
</evidence>
<dbReference type="CDD" id="cd00293">
    <property type="entry name" value="USP-like"/>
    <property type="match status" value="1"/>
</dbReference>
<accession>A0A1H9SQX5</accession>
<organism evidence="2 3">
    <name type="scientific">Natrinema salaciae</name>
    <dbReference type="NCBI Taxonomy" id="1186196"/>
    <lineage>
        <taxon>Archaea</taxon>
        <taxon>Methanobacteriati</taxon>
        <taxon>Methanobacteriota</taxon>
        <taxon>Stenosarchaea group</taxon>
        <taxon>Halobacteria</taxon>
        <taxon>Halobacteriales</taxon>
        <taxon>Natrialbaceae</taxon>
        <taxon>Natrinema</taxon>
    </lineage>
</organism>
<name>A0A1H9SQX5_9EURY</name>
<feature type="domain" description="UspA" evidence="1">
    <location>
        <begin position="3"/>
        <end position="142"/>
    </location>
</feature>
<dbReference type="STRING" id="1186196.SAMN04489841_4774"/>
<sequence>MAPTVLVAFDESPQAIAALRHALATDDDASIHVLYVNDPWEWAGAGGLGDIFSAEVAFERSQDDAAAVIATAAEIAREYDTEITTATEIGTVPETIVAYAAEHDVCHIVLGSHGRRGLKRFLLGSVAEQVVRQSPVTVTIVREETSGADP</sequence>
<dbReference type="PANTHER" id="PTHR31964:SF113">
    <property type="entry name" value="USPA DOMAIN-CONTAINING PROTEIN"/>
    <property type="match status" value="1"/>
</dbReference>
<dbReference type="PRINTS" id="PR01438">
    <property type="entry name" value="UNVRSLSTRESS"/>
</dbReference>
<dbReference type="RefSeq" id="WP_090623055.1">
    <property type="nucleotide sequence ID" value="NZ_FOFD01000009.1"/>
</dbReference>
<dbReference type="Gene3D" id="3.40.50.620">
    <property type="entry name" value="HUPs"/>
    <property type="match status" value="1"/>
</dbReference>
<keyword evidence="3" id="KW-1185">Reference proteome</keyword>
<gene>
    <name evidence="2" type="ORF">SAMN04489841_4774</name>
</gene>
<evidence type="ECO:0000313" key="3">
    <source>
        <dbReference type="Proteomes" id="UP000199114"/>
    </source>
</evidence>
<dbReference type="SUPFAM" id="SSF52402">
    <property type="entry name" value="Adenine nucleotide alpha hydrolases-like"/>
    <property type="match status" value="1"/>
</dbReference>
<dbReference type="PANTHER" id="PTHR31964">
    <property type="entry name" value="ADENINE NUCLEOTIDE ALPHA HYDROLASES-LIKE SUPERFAMILY PROTEIN"/>
    <property type="match status" value="1"/>
</dbReference>
<evidence type="ECO:0000313" key="2">
    <source>
        <dbReference type="EMBL" id="SER87341.1"/>
    </source>
</evidence>
<dbReference type="AlphaFoldDB" id="A0A1H9SQX5"/>
<dbReference type="EMBL" id="FOFD01000009">
    <property type="protein sequence ID" value="SER87341.1"/>
    <property type="molecule type" value="Genomic_DNA"/>
</dbReference>
<reference evidence="3" key="1">
    <citation type="submission" date="2016-10" db="EMBL/GenBank/DDBJ databases">
        <authorList>
            <person name="Varghese N."/>
            <person name="Submissions S."/>
        </authorList>
    </citation>
    <scope>NUCLEOTIDE SEQUENCE [LARGE SCALE GENOMIC DNA]</scope>
    <source>
        <strain evidence="3">DSM 25055</strain>
    </source>
</reference>
<dbReference type="InterPro" id="IPR006015">
    <property type="entry name" value="Universal_stress_UspA"/>
</dbReference>
<protein>
    <submittedName>
        <fullName evidence="2">Nucleotide-binding universal stress protein, UspA family</fullName>
    </submittedName>
</protein>